<dbReference type="SUPFAM" id="SSF52518">
    <property type="entry name" value="Thiamin diphosphate-binding fold (THDP-binding)"/>
    <property type="match status" value="1"/>
</dbReference>
<name>A0A540V9A5_9CHLR</name>
<keyword evidence="3" id="KW-0786">Thiamine pyrophosphate</keyword>
<dbReference type="AlphaFoldDB" id="A0A540V9A5"/>
<sequence>MYRTMFLIRRVEESLLELAESGKIGGAMHTAIGHEGNAVGAAAALRREDYLTCTYRGHHHALARGMDPKQAIAEVLGRRDGFAKGKGGSMHFIQPELGLMGANGIVAAQVPHAAGMALAAKIRGEDRIAITFFGDGAMYQGVMHETFNMAQKWRLPIIFYCENNRYSEMTPISRTSSVRELYKFPQAYGMESLQIDGNDVEIVHAAVSQAAARARAGEGPTFIEGLTYRLAGHMAGDLETYRTPEEIDAQRAHEPLVVLQNRLLERGVDEKVLADIRAEVEEEVAAAVEFAQNSPWPDPAEAYTDVFAL</sequence>
<evidence type="ECO:0000256" key="3">
    <source>
        <dbReference type="ARBA" id="ARBA00023052"/>
    </source>
</evidence>
<organism evidence="5 6">
    <name type="scientific">Litorilinea aerophila</name>
    <dbReference type="NCBI Taxonomy" id="1204385"/>
    <lineage>
        <taxon>Bacteria</taxon>
        <taxon>Bacillati</taxon>
        <taxon>Chloroflexota</taxon>
        <taxon>Caldilineae</taxon>
        <taxon>Caldilineales</taxon>
        <taxon>Caldilineaceae</taxon>
        <taxon>Litorilinea</taxon>
    </lineage>
</organism>
<evidence type="ECO:0000256" key="2">
    <source>
        <dbReference type="ARBA" id="ARBA00023002"/>
    </source>
</evidence>
<protein>
    <submittedName>
        <fullName evidence="5">Thiamine pyrophosphate-dependent dehydrogenase E1 component subunit alpha</fullName>
    </submittedName>
</protein>
<evidence type="ECO:0000313" key="5">
    <source>
        <dbReference type="EMBL" id="TQE93275.1"/>
    </source>
</evidence>
<dbReference type="Gene3D" id="3.40.50.970">
    <property type="match status" value="1"/>
</dbReference>
<dbReference type="PANTHER" id="PTHR11516:SF60">
    <property type="entry name" value="PYRUVATE DEHYDROGENASE E1 COMPONENT SUBUNIT ALPHA"/>
    <property type="match status" value="1"/>
</dbReference>
<dbReference type="Pfam" id="PF00676">
    <property type="entry name" value="E1_dh"/>
    <property type="match status" value="1"/>
</dbReference>
<dbReference type="InterPro" id="IPR001017">
    <property type="entry name" value="DH_E1"/>
</dbReference>
<reference evidence="5 6" key="1">
    <citation type="submission" date="2019-06" db="EMBL/GenBank/DDBJ databases">
        <title>Genome sequence of Litorilinea aerophila BAA-2444.</title>
        <authorList>
            <person name="Maclea K.S."/>
            <person name="Maurais E.G."/>
            <person name="Iannazzi L.C."/>
        </authorList>
    </citation>
    <scope>NUCLEOTIDE SEQUENCE [LARGE SCALE GENOMIC DNA]</scope>
    <source>
        <strain evidence="5 6">ATCC BAA-2444</strain>
    </source>
</reference>
<gene>
    <name evidence="5" type="ORF">FKZ61_22110</name>
</gene>
<dbReference type="OrthoDB" id="9766715at2"/>
<dbReference type="EMBL" id="VIGC01000044">
    <property type="protein sequence ID" value="TQE93275.1"/>
    <property type="molecule type" value="Genomic_DNA"/>
</dbReference>
<dbReference type="GO" id="GO:0004739">
    <property type="term" value="F:pyruvate dehydrogenase (acetyl-transferring) activity"/>
    <property type="evidence" value="ECO:0007669"/>
    <property type="project" value="TreeGrafter"/>
</dbReference>
<dbReference type="InterPro" id="IPR029061">
    <property type="entry name" value="THDP-binding"/>
</dbReference>
<comment type="caution">
    <text evidence="5">The sequence shown here is derived from an EMBL/GenBank/DDBJ whole genome shotgun (WGS) entry which is preliminary data.</text>
</comment>
<dbReference type="GO" id="GO:0006086">
    <property type="term" value="P:pyruvate decarboxylation to acetyl-CoA"/>
    <property type="evidence" value="ECO:0007669"/>
    <property type="project" value="TreeGrafter"/>
</dbReference>
<comment type="cofactor">
    <cofactor evidence="1">
        <name>thiamine diphosphate</name>
        <dbReference type="ChEBI" id="CHEBI:58937"/>
    </cofactor>
</comment>
<dbReference type="InParanoid" id="A0A540V9A5"/>
<proteinExistence type="predicted"/>
<evidence type="ECO:0000259" key="4">
    <source>
        <dbReference type="Pfam" id="PF00676"/>
    </source>
</evidence>
<evidence type="ECO:0000256" key="1">
    <source>
        <dbReference type="ARBA" id="ARBA00001964"/>
    </source>
</evidence>
<dbReference type="InterPro" id="IPR050642">
    <property type="entry name" value="PDH_E1_Alpha_Subunit"/>
</dbReference>
<accession>A0A540V9A5</accession>
<dbReference type="PANTHER" id="PTHR11516">
    <property type="entry name" value="PYRUVATE DEHYDROGENASE E1 COMPONENT, ALPHA SUBUNIT BACTERIAL AND ORGANELLAR"/>
    <property type="match status" value="1"/>
</dbReference>
<evidence type="ECO:0000313" key="6">
    <source>
        <dbReference type="Proteomes" id="UP000317371"/>
    </source>
</evidence>
<keyword evidence="6" id="KW-1185">Reference proteome</keyword>
<dbReference type="Proteomes" id="UP000317371">
    <property type="component" value="Unassembled WGS sequence"/>
</dbReference>
<feature type="domain" description="Dehydrogenase E1 component" evidence="4">
    <location>
        <begin position="4"/>
        <end position="299"/>
    </location>
</feature>
<keyword evidence="2" id="KW-0560">Oxidoreductase</keyword>
<dbReference type="CDD" id="cd02000">
    <property type="entry name" value="TPP_E1_PDC_ADC_BCADC"/>
    <property type="match status" value="1"/>
</dbReference>